<dbReference type="FunCoup" id="G3WYK1">
    <property type="interactions" value="2146"/>
</dbReference>
<sequence length="187" mass="21551">MGVLRRTEDNLSKTIVKRSLKLDVLSQENSPKSRQSRGQLIASYSPTTGTRQISPYSSPKSHNGRELRNGPSNEQVEADQSHTVPRRGQPRAEDKDDIMILLYTIDKSLEKFMETWQSLKHLQTLLGQPELENLIGVSCTSLDLRSELKKTRELMMKARKWDQLRKKTLPRDFGHLKSYEFLKSIIN</sequence>
<dbReference type="STRING" id="9305.ENSSHAP00000020506"/>
<keyword evidence="3" id="KW-1185">Reference proteome</keyword>
<evidence type="ECO:0000313" key="3">
    <source>
        <dbReference type="Proteomes" id="UP000007648"/>
    </source>
</evidence>
<dbReference type="Pfam" id="PF06729">
    <property type="entry name" value="CENP-R"/>
    <property type="match status" value="1"/>
</dbReference>
<name>G3WYK1_SARHA</name>
<dbReference type="eggNOG" id="ENOG502S4AR">
    <property type="taxonomic scope" value="Eukaryota"/>
</dbReference>
<accession>G3WYK1</accession>
<feature type="region of interest" description="Disordered" evidence="1">
    <location>
        <begin position="26"/>
        <end position="91"/>
    </location>
</feature>
<dbReference type="GeneTree" id="ENSGT00390000004336"/>
<dbReference type="GO" id="GO:0034080">
    <property type="term" value="P:CENP-A containing chromatin assembly"/>
    <property type="evidence" value="ECO:0007669"/>
    <property type="project" value="InterPro"/>
</dbReference>
<dbReference type="PANTHER" id="PTHR15581:SF0">
    <property type="entry name" value="CENTROMERE PROTEIN R"/>
    <property type="match status" value="1"/>
</dbReference>
<gene>
    <name evidence="2" type="primary">ITGB3BP</name>
</gene>
<dbReference type="InParanoid" id="G3WYK1"/>
<proteinExistence type="predicted"/>
<evidence type="ECO:0000256" key="1">
    <source>
        <dbReference type="SAM" id="MobiDB-lite"/>
    </source>
</evidence>
<reference evidence="2" key="3">
    <citation type="submission" date="2025-09" db="UniProtKB">
        <authorList>
            <consortium name="Ensembl"/>
        </authorList>
    </citation>
    <scope>IDENTIFICATION</scope>
</reference>
<reference evidence="2" key="2">
    <citation type="submission" date="2025-08" db="UniProtKB">
        <authorList>
            <consortium name="Ensembl"/>
        </authorList>
    </citation>
    <scope>IDENTIFICATION</scope>
</reference>
<dbReference type="AlphaFoldDB" id="G3WYK1"/>
<dbReference type="GO" id="GO:0006355">
    <property type="term" value="P:regulation of DNA-templated transcription"/>
    <property type="evidence" value="ECO:0007669"/>
    <property type="project" value="InterPro"/>
</dbReference>
<protein>
    <submittedName>
        <fullName evidence="2">Integrin subunit beta 3 binding protein</fullName>
    </submittedName>
</protein>
<dbReference type="InterPro" id="IPR009601">
    <property type="entry name" value="CENP-R"/>
</dbReference>
<dbReference type="HOGENOM" id="CLU_122442_0_0_1"/>
<dbReference type="Proteomes" id="UP000007648">
    <property type="component" value="Unassembled WGS sequence"/>
</dbReference>
<evidence type="ECO:0000313" key="2">
    <source>
        <dbReference type="Ensembl" id="ENSSHAP00000020506.2"/>
    </source>
</evidence>
<dbReference type="PANTHER" id="PTHR15581">
    <property type="entry name" value="CENTROMERE PROTEIN R"/>
    <property type="match status" value="1"/>
</dbReference>
<reference evidence="2 3" key="1">
    <citation type="journal article" date="2011" name="Proc. Natl. Acad. Sci. U.S.A.">
        <title>Genetic diversity and population structure of the endangered marsupial Sarcophilus harrisii (Tasmanian devil).</title>
        <authorList>
            <person name="Miller W."/>
            <person name="Hayes V.M."/>
            <person name="Ratan A."/>
            <person name="Petersen D.C."/>
            <person name="Wittekindt N.E."/>
            <person name="Miller J."/>
            <person name="Walenz B."/>
            <person name="Knight J."/>
            <person name="Qi J."/>
            <person name="Zhao F."/>
            <person name="Wang Q."/>
            <person name="Bedoya-Reina O.C."/>
            <person name="Katiyar N."/>
            <person name="Tomsho L.P."/>
            <person name="Kasson L.M."/>
            <person name="Hardie R.A."/>
            <person name="Woodbridge P."/>
            <person name="Tindall E.A."/>
            <person name="Bertelsen M.F."/>
            <person name="Dixon D."/>
            <person name="Pyecroft S."/>
            <person name="Helgen K.M."/>
            <person name="Lesk A.M."/>
            <person name="Pringle T.H."/>
            <person name="Patterson N."/>
            <person name="Zhang Y."/>
            <person name="Kreiss A."/>
            <person name="Woods G.M."/>
            <person name="Jones M.E."/>
            <person name="Schuster S.C."/>
        </authorList>
    </citation>
    <scope>NUCLEOTIDE SEQUENCE [LARGE SCALE GENOMIC DNA]</scope>
</reference>
<dbReference type="PIRSF" id="PIRSF011860">
    <property type="entry name" value="NRIF3_coact_rcpt"/>
    <property type="match status" value="1"/>
</dbReference>
<dbReference type="GO" id="GO:0005654">
    <property type="term" value="C:nucleoplasm"/>
    <property type="evidence" value="ECO:0007669"/>
    <property type="project" value="TreeGrafter"/>
</dbReference>
<dbReference type="Ensembl" id="ENSSHAT00000020669.2">
    <property type="protein sequence ID" value="ENSSHAP00000020506.2"/>
    <property type="gene ID" value="ENSSHAG00000017386.2"/>
</dbReference>
<feature type="compositionally biased region" description="Polar residues" evidence="1">
    <location>
        <begin position="26"/>
        <end position="61"/>
    </location>
</feature>
<organism evidence="2 3">
    <name type="scientific">Sarcophilus harrisii</name>
    <name type="common">Tasmanian devil</name>
    <name type="synonym">Sarcophilus laniarius</name>
    <dbReference type="NCBI Taxonomy" id="9305"/>
    <lineage>
        <taxon>Eukaryota</taxon>
        <taxon>Metazoa</taxon>
        <taxon>Chordata</taxon>
        <taxon>Craniata</taxon>
        <taxon>Vertebrata</taxon>
        <taxon>Euteleostomi</taxon>
        <taxon>Mammalia</taxon>
        <taxon>Metatheria</taxon>
        <taxon>Dasyuromorphia</taxon>
        <taxon>Dasyuridae</taxon>
        <taxon>Sarcophilus</taxon>
    </lineage>
</organism>